<feature type="binding site" evidence="1">
    <location>
        <position position="84"/>
    </location>
    <ligand>
        <name>Zn(2+)</name>
        <dbReference type="ChEBI" id="CHEBI:29105"/>
    </ligand>
</feature>
<feature type="site" description="dTTP/dATP binding" evidence="1">
    <location>
        <position position="413"/>
    </location>
</feature>
<dbReference type="HAMAP" id="MF_04154">
    <property type="entry name" value="Helic_Prim_T7"/>
    <property type="match status" value="1"/>
</dbReference>
<dbReference type="PANTHER" id="PTHR12873:SF0">
    <property type="entry name" value="TWINKLE MTDNA HELICASE"/>
    <property type="match status" value="1"/>
</dbReference>
<feature type="domain" description="SF4 helicase" evidence="4">
    <location>
        <begin position="333"/>
        <end position="602"/>
    </location>
</feature>
<dbReference type="InterPro" id="IPR048774">
    <property type="entry name" value="Helic-prim_T7_N"/>
</dbReference>
<comment type="domain">
    <text evidence="1">The N-terminus zinc finger domain is essential for delivering the primed DNA template to the DNA polymerase. The central core domain contains the primase activity. The C-terminus region is responsible for the helicase activity and binds 1 Mg(2+)-dTTP.</text>
</comment>
<dbReference type="Gene3D" id="3.40.50.300">
    <property type="entry name" value="P-loop containing nucleotide triphosphate hydrolases"/>
    <property type="match status" value="1"/>
</dbReference>
<dbReference type="PANTHER" id="PTHR12873">
    <property type="entry name" value="T7-LIKE MITOCHONDRIAL DNA HELICASE"/>
    <property type="match status" value="1"/>
</dbReference>
<dbReference type="EC" id="3.6.4.12" evidence="1"/>
<evidence type="ECO:0000256" key="2">
    <source>
        <dbReference type="SAM" id="MobiDB-lite"/>
    </source>
</evidence>
<feature type="binding site" evidence="1">
    <location>
        <position position="68"/>
    </location>
    <ligand>
        <name>Zn(2+)</name>
        <dbReference type="ChEBI" id="CHEBI:29105"/>
    </ligand>
</feature>
<keyword evidence="1" id="KW-0235">DNA replication</keyword>
<keyword evidence="1" id="KW-1194">Viral DNA replication</keyword>
<dbReference type="GeneID" id="77057563"/>
<dbReference type="SMART" id="SM00778">
    <property type="entry name" value="Prim_Zn_Ribbon"/>
    <property type="match status" value="1"/>
</dbReference>
<dbReference type="GO" id="GO:0003697">
    <property type="term" value="F:single-stranded DNA binding"/>
    <property type="evidence" value="ECO:0007669"/>
    <property type="project" value="InterPro"/>
</dbReference>
<dbReference type="GO" id="GO:0039693">
    <property type="term" value="P:viral DNA genome replication"/>
    <property type="evidence" value="ECO:0007669"/>
    <property type="project" value="UniProtKB-UniRule"/>
</dbReference>
<dbReference type="SUPFAM" id="SSF56731">
    <property type="entry name" value="DNA primase core"/>
    <property type="match status" value="1"/>
</dbReference>
<feature type="region of interest" description="Disordered" evidence="2">
    <location>
        <begin position="596"/>
        <end position="620"/>
    </location>
</feature>
<keyword evidence="1 5" id="KW-0347">Helicase</keyword>
<feature type="binding site" evidence="1">
    <location>
        <position position="65"/>
    </location>
    <ligand>
        <name>Zn(2+)</name>
        <dbReference type="ChEBI" id="CHEBI:29105"/>
    </ligand>
</feature>
<comment type="cofactor">
    <cofactor evidence="1">
        <name>Mg(2+)</name>
        <dbReference type="ChEBI" id="CHEBI:18420"/>
    </cofactor>
    <text evidence="1">Binds 2 Mg(2+), one of which is catalytic.</text>
</comment>
<keyword evidence="1" id="KW-0639">Primosome</keyword>
<feature type="site" description="dTTP/dATP binding" evidence="1">
    <location>
        <position position="557"/>
    </location>
</feature>
<evidence type="ECO:0000313" key="6">
    <source>
        <dbReference type="Proteomes" id="UP000247151"/>
    </source>
</evidence>
<reference evidence="5 6" key="1">
    <citation type="submission" date="2018-04" db="EMBL/GenBank/DDBJ databases">
        <title>Klebsiella phage genome.</title>
        <authorList>
            <person name="Kozlova Y.N."/>
            <person name="Morozova V.V."/>
            <person name="Tikunov A.Y."/>
            <person name="Klopotova M.R."/>
            <person name="Fofanov M.V."/>
            <person name="Tikunova N.V."/>
        </authorList>
    </citation>
    <scope>NUCLEOTIDE SEQUENCE [LARGE SCALE GENOMIC DNA]</scope>
    <source>
        <strain evidence="5">196</strain>
    </source>
</reference>
<dbReference type="Gene3D" id="2.20.25.180">
    <property type="match status" value="1"/>
</dbReference>
<dbReference type="GO" id="GO:0043139">
    <property type="term" value="F:5'-3' DNA helicase activity"/>
    <property type="evidence" value="ECO:0007669"/>
    <property type="project" value="InterPro"/>
</dbReference>
<feature type="site" description="dTTP/dATP binding" evidence="1">
    <location>
        <position position="575"/>
    </location>
</feature>
<name>A0A2U8UST8_9CAUD</name>
<accession>A0A2U8UST8</accession>
<dbReference type="InterPro" id="IPR007694">
    <property type="entry name" value="DNA_helicase_DnaB-like_C"/>
</dbReference>
<dbReference type="InterPro" id="IPR027417">
    <property type="entry name" value="P-loop_NTPase"/>
</dbReference>
<comment type="subunit">
    <text evidence="1">Homohexamer. Assembles as a hexamer onto linear or circular ssDNA in the presence of ATP or dTTP. Interacts (via C-terminus) with the viral DNA polymerase that is bound to DNA; this interaction is essential to initiate leading-strand DNA synthesis. The priming complex consists of 2 DNA polymerases and 1 helicase-primase hexamer that assemble on the DNA template. Interacts with the single-stranded DNA-binding protein. Part of the replicase complex that includes the DNA polymerase, the primase/helicase and the single-stranded DNA binding protein.</text>
</comment>
<feature type="binding site" evidence="1">
    <location>
        <position position="259"/>
    </location>
    <ligand>
        <name>Mg(2+)</name>
        <dbReference type="ChEBI" id="CHEBI:18420"/>
        <label>1</label>
        <note>catalytic</note>
    </ligand>
</feature>
<dbReference type="EMBL" id="MH172264">
    <property type="protein sequence ID" value="AWN07193.1"/>
    <property type="molecule type" value="Genomic_DNA"/>
</dbReference>
<keyword evidence="1" id="KW-0378">Hydrolase</keyword>
<evidence type="ECO:0000313" key="5">
    <source>
        <dbReference type="EMBL" id="AWN07193.1"/>
    </source>
</evidence>
<feature type="binding site" evidence="1">
    <location>
        <position position="209"/>
    </location>
    <ligand>
        <name>Mg(2+)</name>
        <dbReference type="ChEBI" id="CHEBI:18420"/>
        <label>1</label>
        <note>catalytic</note>
    </ligand>
</feature>
<feature type="compositionally biased region" description="Acidic residues" evidence="2">
    <location>
        <begin position="606"/>
        <end position="620"/>
    </location>
</feature>
<keyword evidence="1" id="KW-0808">Transferase</keyword>
<dbReference type="InterPro" id="IPR013237">
    <property type="entry name" value="Phage_T7_Gp4_N"/>
</dbReference>
<feature type="binding site" evidence="1">
    <location>
        <position position="289"/>
    </location>
    <ligand>
        <name>Mg(2+)</name>
        <dbReference type="ChEBI" id="CHEBI:18420"/>
        <label>2</label>
    </ligand>
</feature>
<dbReference type="KEGG" id="vg:77057563"/>
<dbReference type="PROSITE" id="PS50880">
    <property type="entry name" value="TOPRIM"/>
    <property type="match status" value="1"/>
</dbReference>
<dbReference type="CDD" id="cd01029">
    <property type="entry name" value="TOPRIM_primases"/>
    <property type="match status" value="1"/>
</dbReference>
<dbReference type="Proteomes" id="UP000247151">
    <property type="component" value="Segment"/>
</dbReference>
<dbReference type="InterPro" id="IPR046394">
    <property type="entry name" value="Helic_Prim_T7"/>
</dbReference>
<dbReference type="GO" id="GO:0003899">
    <property type="term" value="F:DNA-directed RNA polymerase activity"/>
    <property type="evidence" value="ECO:0007669"/>
    <property type="project" value="UniProtKB-UniRule"/>
</dbReference>
<evidence type="ECO:0000259" key="4">
    <source>
        <dbReference type="PROSITE" id="PS51199"/>
    </source>
</evidence>
<keyword evidence="1 5" id="KW-0547">Nucleotide-binding</keyword>
<dbReference type="GO" id="GO:0006269">
    <property type="term" value="P:DNA replication, synthesis of primer"/>
    <property type="evidence" value="ECO:0007669"/>
    <property type="project" value="UniProtKB-KW"/>
</dbReference>
<dbReference type="GO" id="GO:0005524">
    <property type="term" value="F:ATP binding"/>
    <property type="evidence" value="ECO:0007669"/>
    <property type="project" value="UniProtKB-UniRule"/>
</dbReference>
<keyword evidence="1" id="KW-0862">Zinc</keyword>
<feature type="site" description="dTTP/dATP binding" evidence="1">
    <location>
        <position position="589"/>
    </location>
</feature>
<comment type="function">
    <text evidence="1">ATP-dependent DNA helicase and primase essential for viral DNA replication and recombination. The helicase moves 5' -&gt; 3' on the lagging strand template, unwinding the DNA duplex ahead of the leading strand polymerase at the replication fork and generating ssDNA for both leading and lagging strand synthesis. ATP or dTTP hydrolysis propels each helicase domain to translocate sequentially along DNA. Mediates strand transfer when a joint molecule is available and participates in recombinational DNA repair through its role in strand exchange. Primase activity synthesizes short RNA primers at the sequence 5'-GTC-3' on the lagging strand that the polymerase elongates using dNTPs and providing the primase is still present.</text>
</comment>
<dbReference type="InterPro" id="IPR006171">
    <property type="entry name" value="TOPRIM_dom"/>
</dbReference>
<keyword evidence="1" id="KW-0511">Multifunctional enzyme</keyword>
<dbReference type="PROSITE" id="PS51199">
    <property type="entry name" value="SF4_HELICASE"/>
    <property type="match status" value="1"/>
</dbReference>
<proteinExistence type="inferred from homology"/>
<dbReference type="RefSeq" id="YP_009801452.1">
    <property type="nucleotide sequence ID" value="NC_047971.1"/>
</dbReference>
<dbReference type="InterPro" id="IPR034154">
    <property type="entry name" value="TOPRIM_DnaG/twinkle"/>
</dbReference>
<dbReference type="Pfam" id="PF21268">
    <property type="entry name" value="Helic-prim_T7_N"/>
    <property type="match status" value="1"/>
</dbReference>
<dbReference type="EC" id="2.7.7.-" evidence="1"/>
<keyword evidence="1" id="KW-0479">Metal-binding</keyword>
<keyword evidence="1" id="KW-0863">Zinc-finger</keyword>
<comment type="caution">
    <text evidence="1">Lacks conserved residue(s) required for the propagation of feature annotation.</text>
</comment>
<dbReference type="SMART" id="SM00493">
    <property type="entry name" value="TOPRIM"/>
    <property type="match status" value="1"/>
</dbReference>
<protein>
    <recommendedName>
        <fullName evidence="1">DNA helicase/primase</fullName>
        <ecNumber evidence="1">2.7.7.-</ecNumber>
        <ecNumber evidence="1">3.6.4.12</ecNumber>
    </recommendedName>
</protein>
<dbReference type="Pfam" id="PF13155">
    <property type="entry name" value="Toprim_2"/>
    <property type="match status" value="1"/>
</dbReference>
<sequence length="620" mass="68380">MPPLCTPTLTEVTYGKLKATFSRHVVTIRVRIGIRHRRTSSVAAMSYGDSREDGQESIFLFHAPCENCGSSDGNSVYSDSHEFCFVCQHRVPGSEERTEKLSSRRPKGGNYGMNTQGSGLLVFGESDGRYTDLTARGISKATCQKAGYWVAKVRGTAYQVADYRDQNGSIVSQKLRDKEKNFSTRGSHKGDALFGKHLWNGGKKIVITEGEIDMLTVMQLQDCKWPVVSLGHGASAAKKTCSANYEYFDSFDQIILMFDMDEPGRAAVEEAAQVLPPGKVHVAVLTEKDANECLLKGKGKEVLDQIWNAAPWVPDGVIGAMSMKDRVREAMTSEQSVGYLFSGCPGLNDRTLGARGGEVIMVTSGSGMGKSTFVRQQALGFARGQGLRVGMAMLEESVEETMEDVLGIANGIRLRQQPREFKQKLIEDGTYDKWFDELYGTDQFHLYDSFAEAEVDRLLAKLHYMRTGLNCDVIILDHISIVVSASEESDERKMIDRLMTKLKGFAKSTGVVLIVICHLKNPEKGKAHEEGRAVSITDLRGSGSLRQLSDTIIALERNQQGDMPNLVLLRILKCRFNGIGVGIAGYMEYNEKTGLLEPSSYTGGEGEGDTGWEGHEEDDY</sequence>
<feature type="binding site" evidence="1">
    <location>
        <position position="87"/>
    </location>
    <ligand>
        <name>Zn(2+)</name>
        <dbReference type="ChEBI" id="CHEBI:29105"/>
    </ligand>
</feature>
<keyword evidence="6" id="KW-1185">Reference proteome</keyword>
<feature type="site" description="dTTP/dATP binding" evidence="1">
    <location>
        <position position="518"/>
    </location>
</feature>
<dbReference type="Pfam" id="PF03796">
    <property type="entry name" value="DnaB_C"/>
    <property type="match status" value="1"/>
</dbReference>
<dbReference type="CDD" id="cd19483">
    <property type="entry name" value="RecA-like_Gp4D_helicase"/>
    <property type="match status" value="1"/>
</dbReference>
<dbReference type="SUPFAM" id="SSF57783">
    <property type="entry name" value="Zinc beta-ribbon"/>
    <property type="match status" value="1"/>
</dbReference>
<comment type="catalytic activity">
    <reaction evidence="1">
        <text>ATP + H2O = ADP + phosphate + H(+)</text>
        <dbReference type="Rhea" id="RHEA:13065"/>
        <dbReference type="ChEBI" id="CHEBI:15377"/>
        <dbReference type="ChEBI" id="CHEBI:15378"/>
        <dbReference type="ChEBI" id="CHEBI:30616"/>
        <dbReference type="ChEBI" id="CHEBI:43474"/>
        <dbReference type="ChEBI" id="CHEBI:456216"/>
        <dbReference type="EC" id="3.6.4.12"/>
    </reaction>
</comment>
<dbReference type="GO" id="GO:0016787">
    <property type="term" value="F:hydrolase activity"/>
    <property type="evidence" value="ECO:0007669"/>
    <property type="project" value="UniProtKB-KW"/>
</dbReference>
<dbReference type="Gene3D" id="3.40.1360.10">
    <property type="match status" value="1"/>
</dbReference>
<feature type="binding site" evidence="1">
    <location>
        <begin position="364"/>
        <end position="371"/>
    </location>
    <ligand>
        <name>ATP</name>
        <dbReference type="ChEBI" id="CHEBI:30616"/>
    </ligand>
</feature>
<comment type="similarity">
    <text evidence="1">Belongs to the Teseptimavirus DNA helicase/primase family.</text>
</comment>
<feature type="zinc finger region" description="C4-like; zinc ribbon fold" evidence="1">
    <location>
        <begin position="65"/>
        <end position="87"/>
    </location>
</feature>
<dbReference type="GO" id="GO:0008270">
    <property type="term" value="F:zinc ion binding"/>
    <property type="evidence" value="ECO:0007669"/>
    <property type="project" value="UniProtKB-UniRule"/>
</dbReference>
<dbReference type="Gene3D" id="2.20.25.10">
    <property type="match status" value="1"/>
</dbReference>
<feature type="domain" description="Toprim" evidence="3">
    <location>
        <begin position="203"/>
        <end position="290"/>
    </location>
</feature>
<keyword evidence="1" id="KW-0548">Nucleotidyltransferase</keyword>
<keyword evidence="1" id="KW-0067">ATP-binding</keyword>
<evidence type="ECO:0000259" key="3">
    <source>
        <dbReference type="PROSITE" id="PS50880"/>
    </source>
</evidence>
<dbReference type="SUPFAM" id="SSF52540">
    <property type="entry name" value="P-loop containing nucleoside triphosphate hydrolases"/>
    <property type="match status" value="1"/>
</dbReference>
<organism evidence="5 6">
    <name type="scientific">Klebsiella phage KP32_isolate 196</name>
    <dbReference type="NCBI Taxonomy" id="2790307"/>
    <lineage>
        <taxon>Viruses</taxon>
        <taxon>Duplodnaviria</taxon>
        <taxon>Heunggongvirae</taxon>
        <taxon>Uroviricota</taxon>
        <taxon>Caudoviricetes</taxon>
        <taxon>Autographivirales</taxon>
        <taxon>Autotranscriptaviridae</taxon>
        <taxon>Studiervirinae</taxon>
        <taxon>Przondovirus</taxon>
        <taxon>Przondovirus KP32i196</taxon>
    </lineage>
</organism>
<dbReference type="InterPro" id="IPR027032">
    <property type="entry name" value="Twinkle-like"/>
</dbReference>
<keyword evidence="1" id="KW-0460">Magnesium</keyword>
<evidence type="ECO:0000256" key="1">
    <source>
        <dbReference type="HAMAP-Rule" id="MF_04154"/>
    </source>
</evidence>